<feature type="region of interest" description="Disordered" evidence="1">
    <location>
        <begin position="1"/>
        <end position="77"/>
    </location>
</feature>
<accession>A0A2R6WQB9</accession>
<dbReference type="EMBL" id="KZ772738">
    <property type="protein sequence ID" value="PTQ36046.1"/>
    <property type="molecule type" value="Genomic_DNA"/>
</dbReference>
<evidence type="ECO:0000313" key="3">
    <source>
        <dbReference type="Proteomes" id="UP000244005"/>
    </source>
</evidence>
<organism evidence="2 3">
    <name type="scientific">Marchantia polymorpha</name>
    <name type="common">Common liverwort</name>
    <name type="synonym">Marchantia aquatica</name>
    <dbReference type="NCBI Taxonomy" id="3197"/>
    <lineage>
        <taxon>Eukaryota</taxon>
        <taxon>Viridiplantae</taxon>
        <taxon>Streptophyta</taxon>
        <taxon>Embryophyta</taxon>
        <taxon>Marchantiophyta</taxon>
        <taxon>Marchantiopsida</taxon>
        <taxon>Marchantiidae</taxon>
        <taxon>Marchantiales</taxon>
        <taxon>Marchantiaceae</taxon>
        <taxon>Marchantia</taxon>
    </lineage>
</organism>
<dbReference type="AlphaFoldDB" id="A0A2R6WQB9"/>
<sequence length="155" mass="17059">MNAFHCPRNPRAMRPSMREPNQLRCTKPTNPSQAKPNPYTLKHTSSKSWTFGPLGTLDPPVPPPPSAPSSFRLHLAPPPPPPPLSLFLGGPSLSRNWLQSSSTDHSSCKVSLFRALWRSRSLFCQVMQCQVGEGRGGEGREGMKIEFGSRQAQSP</sequence>
<evidence type="ECO:0000256" key="1">
    <source>
        <dbReference type="SAM" id="MobiDB-lite"/>
    </source>
</evidence>
<dbReference type="Proteomes" id="UP000244005">
    <property type="component" value="Unassembled WGS sequence"/>
</dbReference>
<gene>
    <name evidence="2" type="ORF">MARPO_0066s0009</name>
</gene>
<keyword evidence="3" id="KW-1185">Reference proteome</keyword>
<feature type="compositionally biased region" description="Basic and acidic residues" evidence="1">
    <location>
        <begin position="135"/>
        <end position="144"/>
    </location>
</feature>
<protein>
    <submittedName>
        <fullName evidence="2">Uncharacterized protein</fullName>
    </submittedName>
</protein>
<proteinExistence type="predicted"/>
<feature type="compositionally biased region" description="Polar residues" evidence="1">
    <location>
        <begin position="23"/>
        <end position="35"/>
    </location>
</feature>
<feature type="region of interest" description="Disordered" evidence="1">
    <location>
        <begin position="133"/>
        <end position="155"/>
    </location>
</feature>
<reference evidence="3" key="1">
    <citation type="journal article" date="2017" name="Cell">
        <title>Insights into land plant evolution garnered from the Marchantia polymorpha genome.</title>
        <authorList>
            <person name="Bowman J.L."/>
            <person name="Kohchi T."/>
            <person name="Yamato K.T."/>
            <person name="Jenkins J."/>
            <person name="Shu S."/>
            <person name="Ishizaki K."/>
            <person name="Yamaoka S."/>
            <person name="Nishihama R."/>
            <person name="Nakamura Y."/>
            <person name="Berger F."/>
            <person name="Adam C."/>
            <person name="Aki S.S."/>
            <person name="Althoff F."/>
            <person name="Araki T."/>
            <person name="Arteaga-Vazquez M.A."/>
            <person name="Balasubrmanian S."/>
            <person name="Barry K."/>
            <person name="Bauer D."/>
            <person name="Boehm C.R."/>
            <person name="Briginshaw L."/>
            <person name="Caballero-Perez J."/>
            <person name="Catarino B."/>
            <person name="Chen F."/>
            <person name="Chiyoda S."/>
            <person name="Chovatia M."/>
            <person name="Davies K.M."/>
            <person name="Delmans M."/>
            <person name="Demura T."/>
            <person name="Dierschke T."/>
            <person name="Dolan L."/>
            <person name="Dorantes-Acosta A.E."/>
            <person name="Eklund D.M."/>
            <person name="Florent S.N."/>
            <person name="Flores-Sandoval E."/>
            <person name="Fujiyama A."/>
            <person name="Fukuzawa H."/>
            <person name="Galik B."/>
            <person name="Grimanelli D."/>
            <person name="Grimwood J."/>
            <person name="Grossniklaus U."/>
            <person name="Hamada T."/>
            <person name="Haseloff J."/>
            <person name="Hetherington A.J."/>
            <person name="Higo A."/>
            <person name="Hirakawa Y."/>
            <person name="Hundley H.N."/>
            <person name="Ikeda Y."/>
            <person name="Inoue K."/>
            <person name="Inoue S.I."/>
            <person name="Ishida S."/>
            <person name="Jia Q."/>
            <person name="Kakita M."/>
            <person name="Kanazawa T."/>
            <person name="Kawai Y."/>
            <person name="Kawashima T."/>
            <person name="Kennedy M."/>
            <person name="Kinose K."/>
            <person name="Kinoshita T."/>
            <person name="Kohara Y."/>
            <person name="Koide E."/>
            <person name="Komatsu K."/>
            <person name="Kopischke S."/>
            <person name="Kubo M."/>
            <person name="Kyozuka J."/>
            <person name="Lagercrantz U."/>
            <person name="Lin S.S."/>
            <person name="Lindquist E."/>
            <person name="Lipzen A.M."/>
            <person name="Lu C.W."/>
            <person name="De Luna E."/>
            <person name="Martienssen R.A."/>
            <person name="Minamino N."/>
            <person name="Mizutani M."/>
            <person name="Mizutani M."/>
            <person name="Mochizuki N."/>
            <person name="Monte I."/>
            <person name="Mosher R."/>
            <person name="Nagasaki H."/>
            <person name="Nakagami H."/>
            <person name="Naramoto S."/>
            <person name="Nishitani K."/>
            <person name="Ohtani M."/>
            <person name="Okamoto T."/>
            <person name="Okumura M."/>
            <person name="Phillips J."/>
            <person name="Pollak B."/>
            <person name="Reinders A."/>
            <person name="Rovekamp M."/>
            <person name="Sano R."/>
            <person name="Sawa S."/>
            <person name="Schmid M.W."/>
            <person name="Shirakawa M."/>
            <person name="Solano R."/>
            <person name="Spunde A."/>
            <person name="Suetsugu N."/>
            <person name="Sugano S."/>
            <person name="Sugiyama A."/>
            <person name="Sun R."/>
            <person name="Suzuki Y."/>
            <person name="Takenaka M."/>
            <person name="Takezawa D."/>
            <person name="Tomogane H."/>
            <person name="Tsuzuki M."/>
            <person name="Ueda T."/>
            <person name="Umeda M."/>
            <person name="Ward J.M."/>
            <person name="Watanabe Y."/>
            <person name="Yazaki K."/>
            <person name="Yokoyama R."/>
            <person name="Yoshitake Y."/>
            <person name="Yotsui I."/>
            <person name="Zachgo S."/>
            <person name="Schmutz J."/>
        </authorList>
    </citation>
    <scope>NUCLEOTIDE SEQUENCE [LARGE SCALE GENOMIC DNA]</scope>
    <source>
        <strain evidence="3">Tak-1</strain>
    </source>
</reference>
<evidence type="ECO:0000313" key="2">
    <source>
        <dbReference type="EMBL" id="PTQ36046.1"/>
    </source>
</evidence>
<name>A0A2R6WQB9_MARPO</name>